<organism evidence="8 9">
    <name type="scientific">Microbacterium faecale</name>
    <dbReference type="NCBI Taxonomy" id="1804630"/>
    <lineage>
        <taxon>Bacteria</taxon>
        <taxon>Bacillati</taxon>
        <taxon>Actinomycetota</taxon>
        <taxon>Actinomycetes</taxon>
        <taxon>Micrococcales</taxon>
        <taxon>Microbacteriaceae</taxon>
        <taxon>Microbacterium</taxon>
    </lineage>
</organism>
<dbReference type="AlphaFoldDB" id="A0A916YCE1"/>
<dbReference type="RefSeq" id="WP_188712091.1">
    <property type="nucleotide sequence ID" value="NZ_BMHO01000001.1"/>
</dbReference>
<keyword evidence="5 6" id="KW-0472">Membrane</keyword>
<dbReference type="InterPro" id="IPR027469">
    <property type="entry name" value="Cation_efflux_TMD_sf"/>
</dbReference>
<evidence type="ECO:0000256" key="1">
    <source>
        <dbReference type="ARBA" id="ARBA00004141"/>
    </source>
</evidence>
<comment type="subcellular location">
    <subcellularLocation>
        <location evidence="1">Membrane</location>
        <topology evidence="1">Multi-pass membrane protein</topology>
    </subcellularLocation>
</comment>
<keyword evidence="3 6" id="KW-0812">Transmembrane</keyword>
<feature type="transmembrane region" description="Helical" evidence="6">
    <location>
        <begin position="21"/>
        <end position="45"/>
    </location>
</feature>
<reference evidence="8" key="1">
    <citation type="journal article" date="2014" name="Int. J. Syst. Evol. Microbiol.">
        <title>Complete genome sequence of Corynebacterium casei LMG S-19264T (=DSM 44701T), isolated from a smear-ripened cheese.</title>
        <authorList>
            <consortium name="US DOE Joint Genome Institute (JGI-PGF)"/>
            <person name="Walter F."/>
            <person name="Albersmeier A."/>
            <person name="Kalinowski J."/>
            <person name="Ruckert C."/>
        </authorList>
    </citation>
    <scope>NUCLEOTIDE SEQUENCE</scope>
    <source>
        <strain evidence="8">CGMCC 1.15152</strain>
    </source>
</reference>
<evidence type="ECO:0000313" key="8">
    <source>
        <dbReference type="EMBL" id="GGD39217.1"/>
    </source>
</evidence>
<evidence type="ECO:0000256" key="5">
    <source>
        <dbReference type="ARBA" id="ARBA00023136"/>
    </source>
</evidence>
<accession>A0A916YCE1</accession>
<feature type="domain" description="Cation efflux protein transmembrane" evidence="7">
    <location>
        <begin position="33"/>
        <end position="228"/>
    </location>
</feature>
<evidence type="ECO:0000256" key="3">
    <source>
        <dbReference type="ARBA" id="ARBA00022692"/>
    </source>
</evidence>
<keyword evidence="2" id="KW-0813">Transport</keyword>
<dbReference type="SUPFAM" id="SSF161111">
    <property type="entry name" value="Cation efflux protein transmembrane domain-like"/>
    <property type="match status" value="1"/>
</dbReference>
<feature type="transmembrane region" description="Helical" evidence="6">
    <location>
        <begin position="128"/>
        <end position="152"/>
    </location>
</feature>
<keyword evidence="9" id="KW-1185">Reference proteome</keyword>
<gene>
    <name evidence="8" type="ORF">GCM10010915_19950</name>
</gene>
<dbReference type="PANTHER" id="PTHR43840">
    <property type="entry name" value="MITOCHONDRIAL METAL TRANSPORTER 1-RELATED"/>
    <property type="match status" value="1"/>
</dbReference>
<sequence length="323" mass="35521">MTHRLGRTELPREQSEALRKAVFWEWFTIAYTGVGIVLVAFVVGGSQAMKAAWIEDMLTLVSQLAFLIALRFVRRPPSGRFPYGRHRAMAVGHLVSGVALFTVGAILAVDSASSLIMVEHPSIGSVRLFGQTIWLGWLMIAVMVVVAIGPLIHGRQKARLAPVLHDKALHADADMAKADWTTSLATIVGVLGVGIGLWWLDSAAALFISAGIVMDGVRNVRAAVSDLMDQRARTFDSTKPEPLIDAVLTRTMLHRWVRASGVRMRDMGHVFHIEVFIVPRRGRVKLDELEKLRSDIVALDWRAQDVVVTPVADLPDEARGDDA</sequence>
<dbReference type="Pfam" id="PF01545">
    <property type="entry name" value="Cation_efflux"/>
    <property type="match status" value="1"/>
</dbReference>
<feature type="transmembrane region" description="Helical" evidence="6">
    <location>
        <begin position="180"/>
        <end position="200"/>
    </location>
</feature>
<proteinExistence type="predicted"/>
<keyword evidence="4 6" id="KW-1133">Transmembrane helix</keyword>
<evidence type="ECO:0000256" key="2">
    <source>
        <dbReference type="ARBA" id="ARBA00022448"/>
    </source>
</evidence>
<feature type="transmembrane region" description="Helical" evidence="6">
    <location>
        <begin position="51"/>
        <end position="73"/>
    </location>
</feature>
<comment type="caution">
    <text evidence="8">The sequence shown here is derived from an EMBL/GenBank/DDBJ whole genome shotgun (WGS) entry which is preliminary data.</text>
</comment>
<name>A0A916YCE1_9MICO</name>
<dbReference type="PANTHER" id="PTHR43840:SF15">
    <property type="entry name" value="MITOCHONDRIAL METAL TRANSPORTER 1-RELATED"/>
    <property type="match status" value="1"/>
</dbReference>
<dbReference type="Gene3D" id="1.20.1510.10">
    <property type="entry name" value="Cation efflux protein transmembrane domain"/>
    <property type="match status" value="1"/>
</dbReference>
<feature type="transmembrane region" description="Helical" evidence="6">
    <location>
        <begin position="94"/>
        <end position="116"/>
    </location>
</feature>
<dbReference type="GO" id="GO:0008324">
    <property type="term" value="F:monoatomic cation transmembrane transporter activity"/>
    <property type="evidence" value="ECO:0007669"/>
    <property type="project" value="InterPro"/>
</dbReference>
<evidence type="ECO:0000256" key="4">
    <source>
        <dbReference type="ARBA" id="ARBA00022989"/>
    </source>
</evidence>
<reference evidence="8" key="2">
    <citation type="submission" date="2020-09" db="EMBL/GenBank/DDBJ databases">
        <authorList>
            <person name="Sun Q."/>
            <person name="Zhou Y."/>
        </authorList>
    </citation>
    <scope>NUCLEOTIDE SEQUENCE</scope>
    <source>
        <strain evidence="8">CGMCC 1.15152</strain>
    </source>
</reference>
<dbReference type="Proteomes" id="UP000633205">
    <property type="component" value="Unassembled WGS sequence"/>
</dbReference>
<dbReference type="InterPro" id="IPR050291">
    <property type="entry name" value="CDF_Transporter"/>
</dbReference>
<protein>
    <submittedName>
        <fullName evidence="8">Cobalt transporter</fullName>
    </submittedName>
</protein>
<dbReference type="InterPro" id="IPR058533">
    <property type="entry name" value="Cation_efflux_TM"/>
</dbReference>
<evidence type="ECO:0000259" key="7">
    <source>
        <dbReference type="Pfam" id="PF01545"/>
    </source>
</evidence>
<evidence type="ECO:0000256" key="6">
    <source>
        <dbReference type="SAM" id="Phobius"/>
    </source>
</evidence>
<evidence type="ECO:0000313" key="9">
    <source>
        <dbReference type="Proteomes" id="UP000633205"/>
    </source>
</evidence>
<dbReference type="EMBL" id="BMHO01000001">
    <property type="protein sequence ID" value="GGD39217.1"/>
    <property type="molecule type" value="Genomic_DNA"/>
</dbReference>
<dbReference type="GO" id="GO:0016020">
    <property type="term" value="C:membrane"/>
    <property type="evidence" value="ECO:0007669"/>
    <property type="project" value="UniProtKB-SubCell"/>
</dbReference>